<dbReference type="NCBIfam" id="TIGR02607">
    <property type="entry name" value="antidote_HigA"/>
    <property type="match status" value="1"/>
</dbReference>
<dbReference type="GO" id="GO:0003677">
    <property type="term" value="F:DNA binding"/>
    <property type="evidence" value="ECO:0007669"/>
    <property type="project" value="UniProtKB-KW"/>
</dbReference>
<organism evidence="2">
    <name type="scientific">mine drainage metagenome</name>
    <dbReference type="NCBI Taxonomy" id="410659"/>
    <lineage>
        <taxon>unclassified sequences</taxon>
        <taxon>metagenomes</taxon>
        <taxon>ecological metagenomes</taxon>
    </lineage>
</organism>
<dbReference type="PANTHER" id="PTHR36924:SF1">
    <property type="entry name" value="ANTITOXIN HIGA-1"/>
    <property type="match status" value="1"/>
</dbReference>
<sequence length="98" mass="11030">MKKHLNVHPGELLREEFLSPLGITAYRLAKDAKLPHQRVNEIVNEKRSITAETDLHLCAYFGQAPGYWLRVQLAYDLREAINTVGAKIKAAVHPLEAA</sequence>
<accession>A0A1J5R0V0</accession>
<dbReference type="AlphaFoldDB" id="A0A1J5R0V0"/>
<dbReference type="SUPFAM" id="SSF47413">
    <property type="entry name" value="lambda repressor-like DNA-binding domains"/>
    <property type="match status" value="1"/>
</dbReference>
<evidence type="ECO:0000256" key="1">
    <source>
        <dbReference type="ARBA" id="ARBA00023125"/>
    </source>
</evidence>
<dbReference type="CDD" id="cd00093">
    <property type="entry name" value="HTH_XRE"/>
    <property type="match status" value="1"/>
</dbReference>
<evidence type="ECO:0000313" key="2">
    <source>
        <dbReference type="EMBL" id="OIQ89106.1"/>
    </source>
</evidence>
<proteinExistence type="predicted"/>
<reference evidence="2" key="1">
    <citation type="submission" date="2016-10" db="EMBL/GenBank/DDBJ databases">
        <title>Sequence of Gallionella enrichment culture.</title>
        <authorList>
            <person name="Poehlein A."/>
            <person name="Muehling M."/>
            <person name="Daniel R."/>
        </authorList>
    </citation>
    <scope>NUCLEOTIDE SEQUENCE</scope>
</reference>
<keyword evidence="1" id="KW-0238">DNA-binding</keyword>
<dbReference type="PANTHER" id="PTHR36924">
    <property type="entry name" value="ANTITOXIN HIGA-1"/>
    <property type="match status" value="1"/>
</dbReference>
<comment type="caution">
    <text evidence="2">The sequence shown here is derived from an EMBL/GenBank/DDBJ whole genome shotgun (WGS) entry which is preliminary data.</text>
</comment>
<dbReference type="Gene3D" id="1.10.260.40">
    <property type="entry name" value="lambda repressor-like DNA-binding domains"/>
    <property type="match status" value="1"/>
</dbReference>
<dbReference type="InterPro" id="IPR001387">
    <property type="entry name" value="Cro/C1-type_HTH"/>
</dbReference>
<name>A0A1J5R0V0_9ZZZZ</name>
<dbReference type="InterPro" id="IPR013430">
    <property type="entry name" value="Toxin_antidote_HigA"/>
</dbReference>
<dbReference type="InterPro" id="IPR010982">
    <property type="entry name" value="Lambda_DNA-bd_dom_sf"/>
</dbReference>
<protein>
    <submittedName>
        <fullName evidence="2">Antitoxin HigA-1</fullName>
    </submittedName>
</protein>
<gene>
    <name evidence="2" type="primary">higA-1_3</name>
    <name evidence="2" type="ORF">GALL_290110</name>
</gene>
<dbReference type="EMBL" id="MLJW01000344">
    <property type="protein sequence ID" value="OIQ89106.1"/>
    <property type="molecule type" value="Genomic_DNA"/>
</dbReference>